<comment type="caution">
    <text evidence="2">The sequence shown here is derived from an EMBL/GenBank/DDBJ whole genome shotgun (WGS) entry which is preliminary data.</text>
</comment>
<feature type="domain" description="GAG-pre-integrase" evidence="1">
    <location>
        <begin position="43"/>
        <end position="100"/>
    </location>
</feature>
<evidence type="ECO:0000313" key="3">
    <source>
        <dbReference type="Proteomes" id="UP001443914"/>
    </source>
</evidence>
<gene>
    <name evidence="2" type="ORF">RND81_08G125700</name>
</gene>
<dbReference type="Proteomes" id="UP001443914">
    <property type="component" value="Unassembled WGS sequence"/>
</dbReference>
<proteinExistence type="predicted"/>
<accession>A0AAW1J6I3</accession>
<dbReference type="EMBL" id="JBDFQZ010000008">
    <property type="protein sequence ID" value="KAK9698714.1"/>
    <property type="molecule type" value="Genomic_DNA"/>
</dbReference>
<sequence>MTKNLISLSSLDSKGFGFQGEGGVLNVYKGSNVVLRGIRQGTLYYLQGSTLSGSVAAAFSDIDTDDLTKLWHIRLGHMKDLFCGHKVKNLDFCEHCVFGKLHRSKFPKAVHRTKGTLDYIHSDCWGPSKVESLGGPSQFSVANSVCDGNTLAETVLVTDYPTQIGS</sequence>
<dbReference type="InterPro" id="IPR025724">
    <property type="entry name" value="GAG-pre-integrase_dom"/>
</dbReference>
<keyword evidence="3" id="KW-1185">Reference proteome</keyword>
<reference evidence="2" key="1">
    <citation type="submission" date="2024-03" db="EMBL/GenBank/DDBJ databases">
        <title>WGS assembly of Saponaria officinalis var. Norfolk2.</title>
        <authorList>
            <person name="Jenkins J."/>
            <person name="Shu S."/>
            <person name="Grimwood J."/>
            <person name="Barry K."/>
            <person name="Goodstein D."/>
            <person name="Schmutz J."/>
            <person name="Leebens-Mack J."/>
            <person name="Osbourn A."/>
        </authorList>
    </citation>
    <scope>NUCLEOTIDE SEQUENCE [LARGE SCALE GENOMIC DNA]</scope>
    <source>
        <strain evidence="2">JIC</strain>
    </source>
</reference>
<name>A0AAW1J6I3_SAPOF</name>
<dbReference type="AlphaFoldDB" id="A0AAW1J6I3"/>
<dbReference type="Pfam" id="PF13976">
    <property type="entry name" value="gag_pre-integrs"/>
    <property type="match status" value="1"/>
</dbReference>
<evidence type="ECO:0000259" key="1">
    <source>
        <dbReference type="Pfam" id="PF13976"/>
    </source>
</evidence>
<evidence type="ECO:0000313" key="2">
    <source>
        <dbReference type="EMBL" id="KAK9698714.1"/>
    </source>
</evidence>
<protein>
    <recommendedName>
        <fullName evidence="1">GAG-pre-integrase domain-containing protein</fullName>
    </recommendedName>
</protein>
<organism evidence="2 3">
    <name type="scientific">Saponaria officinalis</name>
    <name type="common">Common soapwort</name>
    <name type="synonym">Lychnis saponaria</name>
    <dbReference type="NCBI Taxonomy" id="3572"/>
    <lineage>
        <taxon>Eukaryota</taxon>
        <taxon>Viridiplantae</taxon>
        <taxon>Streptophyta</taxon>
        <taxon>Embryophyta</taxon>
        <taxon>Tracheophyta</taxon>
        <taxon>Spermatophyta</taxon>
        <taxon>Magnoliopsida</taxon>
        <taxon>eudicotyledons</taxon>
        <taxon>Gunneridae</taxon>
        <taxon>Pentapetalae</taxon>
        <taxon>Caryophyllales</taxon>
        <taxon>Caryophyllaceae</taxon>
        <taxon>Caryophylleae</taxon>
        <taxon>Saponaria</taxon>
    </lineage>
</organism>